<comment type="caution">
    <text evidence="2">The sequence shown here is derived from an EMBL/GenBank/DDBJ whole genome shotgun (WGS) entry which is preliminary data.</text>
</comment>
<gene>
    <name evidence="2" type="ORF">SE17_38800</name>
</gene>
<dbReference type="InterPro" id="IPR000182">
    <property type="entry name" value="GNAT_dom"/>
</dbReference>
<evidence type="ECO:0000259" key="1">
    <source>
        <dbReference type="PROSITE" id="PS51186"/>
    </source>
</evidence>
<dbReference type="SUPFAM" id="SSF55729">
    <property type="entry name" value="Acyl-CoA N-acyltransferases (Nat)"/>
    <property type="match status" value="1"/>
</dbReference>
<reference evidence="2 3" key="1">
    <citation type="submission" date="2015-09" db="EMBL/GenBank/DDBJ databases">
        <title>Draft genome sequence of Kouleothrix aurantiaca JCM 19913.</title>
        <authorList>
            <person name="Hemp J."/>
        </authorList>
    </citation>
    <scope>NUCLEOTIDE SEQUENCE [LARGE SCALE GENOMIC DNA]</scope>
    <source>
        <strain evidence="2 3">COM-B</strain>
    </source>
</reference>
<evidence type="ECO:0000313" key="2">
    <source>
        <dbReference type="EMBL" id="KPV48302.1"/>
    </source>
</evidence>
<dbReference type="AlphaFoldDB" id="A0A0P9CYY0"/>
<sequence length="99" mass="10704">MRIADLRATDTALIEQIAALLVAAFAEHWPDAWPTLEEARAEVHESFAAERISRVAMDDDGAVMGWIGGISGYGGLVWELHPLAVQPHLHGRGVGRAHA</sequence>
<dbReference type="Proteomes" id="UP000050509">
    <property type="component" value="Unassembled WGS sequence"/>
</dbReference>
<dbReference type="Pfam" id="PF00583">
    <property type="entry name" value="Acetyltransf_1"/>
    <property type="match status" value="1"/>
</dbReference>
<dbReference type="EMBL" id="LJCR01002763">
    <property type="protein sequence ID" value="KPV48302.1"/>
    <property type="molecule type" value="Genomic_DNA"/>
</dbReference>
<name>A0A0P9CYY0_9CHLR</name>
<feature type="domain" description="N-acetyltransferase" evidence="1">
    <location>
        <begin position="4"/>
        <end position="99"/>
    </location>
</feature>
<organism evidence="2 3">
    <name type="scientific">Kouleothrix aurantiaca</name>
    <dbReference type="NCBI Taxonomy" id="186479"/>
    <lineage>
        <taxon>Bacteria</taxon>
        <taxon>Bacillati</taxon>
        <taxon>Chloroflexota</taxon>
        <taxon>Chloroflexia</taxon>
        <taxon>Chloroflexales</taxon>
        <taxon>Roseiflexineae</taxon>
        <taxon>Roseiflexaceae</taxon>
        <taxon>Kouleothrix</taxon>
    </lineage>
</organism>
<keyword evidence="2" id="KW-0808">Transferase</keyword>
<keyword evidence="3" id="KW-1185">Reference proteome</keyword>
<dbReference type="PROSITE" id="PS51186">
    <property type="entry name" value="GNAT"/>
    <property type="match status" value="1"/>
</dbReference>
<feature type="non-terminal residue" evidence="2">
    <location>
        <position position="99"/>
    </location>
</feature>
<proteinExistence type="predicted"/>
<protein>
    <submittedName>
        <fullName evidence="2">Aminoglycoside 6'-acetyltransferase</fullName>
    </submittedName>
</protein>
<dbReference type="InterPro" id="IPR016181">
    <property type="entry name" value="Acyl_CoA_acyltransferase"/>
</dbReference>
<dbReference type="Gene3D" id="3.40.630.30">
    <property type="match status" value="1"/>
</dbReference>
<accession>A0A0P9CYY0</accession>
<dbReference type="GO" id="GO:0016747">
    <property type="term" value="F:acyltransferase activity, transferring groups other than amino-acyl groups"/>
    <property type="evidence" value="ECO:0007669"/>
    <property type="project" value="InterPro"/>
</dbReference>
<evidence type="ECO:0000313" key="3">
    <source>
        <dbReference type="Proteomes" id="UP000050509"/>
    </source>
</evidence>